<sequence length="215" mass="23837">MGRHTRSSSRIQSPRSPYLHRLDSIILSPTPGVTPHHIHNDVRVHNSNLNNERRSANEIKFNTGANTERKTFLLLAPEATGSRPEDVVCPNNKYKVLRTPLEIWYIISYAFGFNWRGNSVGECRDLWCSFHGVCRILTPVQRQAIHHINNPNDPNLIYLANHNIQLGSAIQIMNQFQATQQAAQLAAVQAAVLAAQNAVQNAAQGVQGAQGVHGA</sequence>
<dbReference type="AlphaFoldDB" id="A0A3N4H9F7"/>
<protein>
    <submittedName>
        <fullName evidence="1">Uncharacterized protein</fullName>
    </submittedName>
</protein>
<gene>
    <name evidence="1" type="ORF">BJ508DRAFT_336185</name>
</gene>
<keyword evidence="2" id="KW-1185">Reference proteome</keyword>
<accession>A0A3N4H9F7</accession>
<dbReference type="EMBL" id="ML119947">
    <property type="protein sequence ID" value="RPA71302.1"/>
    <property type="molecule type" value="Genomic_DNA"/>
</dbReference>
<organism evidence="1 2">
    <name type="scientific">Ascobolus immersus RN42</name>
    <dbReference type="NCBI Taxonomy" id="1160509"/>
    <lineage>
        <taxon>Eukaryota</taxon>
        <taxon>Fungi</taxon>
        <taxon>Dikarya</taxon>
        <taxon>Ascomycota</taxon>
        <taxon>Pezizomycotina</taxon>
        <taxon>Pezizomycetes</taxon>
        <taxon>Pezizales</taxon>
        <taxon>Ascobolaceae</taxon>
        <taxon>Ascobolus</taxon>
    </lineage>
</organism>
<reference evidence="1 2" key="1">
    <citation type="journal article" date="2018" name="Nat. Ecol. Evol.">
        <title>Pezizomycetes genomes reveal the molecular basis of ectomycorrhizal truffle lifestyle.</title>
        <authorList>
            <person name="Murat C."/>
            <person name="Payen T."/>
            <person name="Noel B."/>
            <person name="Kuo A."/>
            <person name="Morin E."/>
            <person name="Chen J."/>
            <person name="Kohler A."/>
            <person name="Krizsan K."/>
            <person name="Balestrini R."/>
            <person name="Da Silva C."/>
            <person name="Montanini B."/>
            <person name="Hainaut M."/>
            <person name="Levati E."/>
            <person name="Barry K.W."/>
            <person name="Belfiori B."/>
            <person name="Cichocki N."/>
            <person name="Clum A."/>
            <person name="Dockter R.B."/>
            <person name="Fauchery L."/>
            <person name="Guy J."/>
            <person name="Iotti M."/>
            <person name="Le Tacon F."/>
            <person name="Lindquist E.A."/>
            <person name="Lipzen A."/>
            <person name="Malagnac F."/>
            <person name="Mello A."/>
            <person name="Molinier V."/>
            <person name="Miyauchi S."/>
            <person name="Poulain J."/>
            <person name="Riccioni C."/>
            <person name="Rubini A."/>
            <person name="Sitrit Y."/>
            <person name="Splivallo R."/>
            <person name="Traeger S."/>
            <person name="Wang M."/>
            <person name="Zifcakova L."/>
            <person name="Wipf D."/>
            <person name="Zambonelli A."/>
            <person name="Paolocci F."/>
            <person name="Nowrousian M."/>
            <person name="Ottonello S."/>
            <person name="Baldrian P."/>
            <person name="Spatafora J.W."/>
            <person name="Henrissat B."/>
            <person name="Nagy L.G."/>
            <person name="Aury J.M."/>
            <person name="Wincker P."/>
            <person name="Grigoriev I.V."/>
            <person name="Bonfante P."/>
            <person name="Martin F.M."/>
        </authorList>
    </citation>
    <scope>NUCLEOTIDE SEQUENCE [LARGE SCALE GENOMIC DNA]</scope>
    <source>
        <strain evidence="1 2">RN42</strain>
    </source>
</reference>
<proteinExistence type="predicted"/>
<dbReference type="Proteomes" id="UP000275078">
    <property type="component" value="Unassembled WGS sequence"/>
</dbReference>
<name>A0A3N4H9F7_ASCIM</name>
<evidence type="ECO:0000313" key="1">
    <source>
        <dbReference type="EMBL" id="RPA71302.1"/>
    </source>
</evidence>
<evidence type="ECO:0000313" key="2">
    <source>
        <dbReference type="Proteomes" id="UP000275078"/>
    </source>
</evidence>